<gene>
    <name evidence="2" type="ORF">GpartN1_g6086.t1</name>
    <name evidence="3" type="ORF">GpartN1_g6940.t1</name>
</gene>
<evidence type="ECO:0000313" key="3">
    <source>
        <dbReference type="EMBL" id="GJQ15149.1"/>
    </source>
</evidence>
<dbReference type="SUPFAM" id="SSF50182">
    <property type="entry name" value="Sm-like ribonucleoproteins"/>
    <property type="match status" value="1"/>
</dbReference>
<keyword evidence="4" id="KW-1185">Reference proteome</keyword>
<dbReference type="Gene3D" id="2.30.30.100">
    <property type="match status" value="1"/>
</dbReference>
<name>A0A9C7Q2I2_9RHOD</name>
<organism evidence="3 4">
    <name type="scientific">Galdieria partita</name>
    <dbReference type="NCBI Taxonomy" id="83374"/>
    <lineage>
        <taxon>Eukaryota</taxon>
        <taxon>Rhodophyta</taxon>
        <taxon>Bangiophyceae</taxon>
        <taxon>Galdieriales</taxon>
        <taxon>Galdieriaceae</taxon>
        <taxon>Galdieria</taxon>
    </lineage>
</organism>
<comment type="caution">
    <text evidence="3">The sequence shown here is derived from an EMBL/GenBank/DDBJ whole genome shotgun (WGS) entry which is preliminary data.</text>
</comment>
<evidence type="ECO:0000259" key="1">
    <source>
        <dbReference type="SMART" id="SM00651"/>
    </source>
</evidence>
<reference evidence="3" key="2">
    <citation type="submission" date="2022-01" db="EMBL/GenBank/DDBJ databases">
        <authorList>
            <person name="Hirooka S."/>
            <person name="Miyagishima S.Y."/>
        </authorList>
    </citation>
    <scope>NUCLEOTIDE SEQUENCE</scope>
    <source>
        <strain evidence="3">NBRC 102759</strain>
    </source>
</reference>
<evidence type="ECO:0000313" key="2">
    <source>
        <dbReference type="EMBL" id="GJQ14295.1"/>
    </source>
</evidence>
<dbReference type="OrthoDB" id="7132at2759"/>
<feature type="domain" description="Sm" evidence="1">
    <location>
        <begin position="93"/>
        <end position="180"/>
    </location>
</feature>
<dbReference type="InterPro" id="IPR001163">
    <property type="entry name" value="Sm_dom_euk/arc"/>
</dbReference>
<reference evidence="3" key="1">
    <citation type="journal article" date="2022" name="Proc. Natl. Acad. Sci. U.S.A.">
        <title>Life cycle and functional genomics of the unicellular red alga Galdieria for elucidating algal and plant evolution and industrial use.</title>
        <authorList>
            <person name="Hirooka S."/>
            <person name="Itabashi T."/>
            <person name="Ichinose T.M."/>
            <person name="Onuma R."/>
            <person name="Fujiwara T."/>
            <person name="Yamashita S."/>
            <person name="Jong L.W."/>
            <person name="Tomita R."/>
            <person name="Iwane A.H."/>
            <person name="Miyagishima S.Y."/>
        </authorList>
    </citation>
    <scope>NUCLEOTIDE SEQUENCE</scope>
    <source>
        <strain evidence="3">NBRC 102759</strain>
    </source>
</reference>
<evidence type="ECO:0000313" key="4">
    <source>
        <dbReference type="Proteomes" id="UP001061958"/>
    </source>
</evidence>
<dbReference type="EMBL" id="BQMJ01000065">
    <property type="protein sequence ID" value="GJQ15149.1"/>
    <property type="molecule type" value="Genomic_DNA"/>
</dbReference>
<sequence>MSFLNTQKCDLTSVAFDPLLALKQGAHGTQWLEKVRPFDHLGQVKSILENPLNPLVQKPKDRLKSFESQPRKRARAKDHFFDTIRATLGTPLQALQFSKKDIVRVLLRDTHYLYGLAVGRVQAIDRHWNILLFDVRFKLIESNSDTISKVGGDLCSRTCPNSVSYDSLVIRGENVVSVCFQSKSN</sequence>
<dbReference type="Proteomes" id="UP001061958">
    <property type="component" value="Unassembled WGS sequence"/>
</dbReference>
<dbReference type="AlphaFoldDB" id="A0A9C7Q2I2"/>
<dbReference type="Pfam" id="PF01423">
    <property type="entry name" value="LSM"/>
    <property type="match status" value="1"/>
</dbReference>
<proteinExistence type="predicted"/>
<accession>A0A9C7Q2I2</accession>
<dbReference type="SMART" id="SM00651">
    <property type="entry name" value="Sm"/>
    <property type="match status" value="1"/>
</dbReference>
<dbReference type="EMBL" id="BQMJ01000053">
    <property type="protein sequence ID" value="GJQ14295.1"/>
    <property type="molecule type" value="Genomic_DNA"/>
</dbReference>
<protein>
    <recommendedName>
        <fullName evidence="1">Sm domain-containing protein</fullName>
    </recommendedName>
</protein>
<dbReference type="InterPro" id="IPR010920">
    <property type="entry name" value="LSM_dom_sf"/>
</dbReference>